<gene>
    <name evidence="1" type="ORF">F511_32549</name>
</gene>
<name>A0A2Z7C475_9LAMI</name>
<dbReference type="Proteomes" id="UP000250235">
    <property type="component" value="Unassembled WGS sequence"/>
</dbReference>
<proteinExistence type="predicted"/>
<sequence>MFSLLSLENSGFMIYAMDVSRESRIELSDVPIAREFPDVFPDRFLDFLREERLTSA</sequence>
<evidence type="ECO:0000313" key="1">
    <source>
        <dbReference type="EMBL" id="KZV40711.1"/>
    </source>
</evidence>
<dbReference type="AlphaFoldDB" id="A0A2Z7C475"/>
<accession>A0A2Z7C475</accession>
<dbReference type="EMBL" id="KQ999881">
    <property type="protein sequence ID" value="KZV40711.1"/>
    <property type="molecule type" value="Genomic_DNA"/>
</dbReference>
<organism evidence="1 2">
    <name type="scientific">Dorcoceras hygrometricum</name>
    <dbReference type="NCBI Taxonomy" id="472368"/>
    <lineage>
        <taxon>Eukaryota</taxon>
        <taxon>Viridiplantae</taxon>
        <taxon>Streptophyta</taxon>
        <taxon>Embryophyta</taxon>
        <taxon>Tracheophyta</taxon>
        <taxon>Spermatophyta</taxon>
        <taxon>Magnoliopsida</taxon>
        <taxon>eudicotyledons</taxon>
        <taxon>Gunneridae</taxon>
        <taxon>Pentapetalae</taxon>
        <taxon>asterids</taxon>
        <taxon>lamiids</taxon>
        <taxon>Lamiales</taxon>
        <taxon>Gesneriaceae</taxon>
        <taxon>Didymocarpoideae</taxon>
        <taxon>Trichosporeae</taxon>
        <taxon>Loxocarpinae</taxon>
        <taxon>Dorcoceras</taxon>
    </lineage>
</organism>
<evidence type="ECO:0000313" key="2">
    <source>
        <dbReference type="Proteomes" id="UP000250235"/>
    </source>
</evidence>
<protein>
    <submittedName>
        <fullName evidence="1">Uncharacterized protein</fullName>
    </submittedName>
</protein>
<reference evidence="1 2" key="1">
    <citation type="journal article" date="2015" name="Proc. Natl. Acad. Sci. U.S.A.">
        <title>The resurrection genome of Boea hygrometrica: A blueprint for survival of dehydration.</title>
        <authorList>
            <person name="Xiao L."/>
            <person name="Yang G."/>
            <person name="Zhang L."/>
            <person name="Yang X."/>
            <person name="Zhao S."/>
            <person name="Ji Z."/>
            <person name="Zhou Q."/>
            <person name="Hu M."/>
            <person name="Wang Y."/>
            <person name="Chen M."/>
            <person name="Xu Y."/>
            <person name="Jin H."/>
            <person name="Xiao X."/>
            <person name="Hu G."/>
            <person name="Bao F."/>
            <person name="Hu Y."/>
            <person name="Wan P."/>
            <person name="Li L."/>
            <person name="Deng X."/>
            <person name="Kuang T."/>
            <person name="Xiang C."/>
            <person name="Zhu J.K."/>
            <person name="Oliver M.J."/>
            <person name="He Y."/>
        </authorList>
    </citation>
    <scope>NUCLEOTIDE SEQUENCE [LARGE SCALE GENOMIC DNA]</scope>
    <source>
        <strain evidence="2">cv. XS01</strain>
    </source>
</reference>
<keyword evidence="2" id="KW-1185">Reference proteome</keyword>